<reference evidence="3" key="1">
    <citation type="journal article" date="2019" name="Int. J. Syst. Evol. Microbiol.">
        <title>The Global Catalogue of Microorganisms (GCM) 10K type strain sequencing project: providing services to taxonomists for standard genome sequencing and annotation.</title>
        <authorList>
            <consortium name="The Broad Institute Genomics Platform"/>
            <consortium name="The Broad Institute Genome Sequencing Center for Infectious Disease"/>
            <person name="Wu L."/>
            <person name="Ma J."/>
        </authorList>
    </citation>
    <scope>NUCLEOTIDE SEQUENCE [LARGE SCALE GENOMIC DNA]</scope>
    <source>
        <strain evidence="3">JCM 17064</strain>
    </source>
</reference>
<organism evidence="2 3">
    <name type="scientific">Flavobacterium cheonhonense</name>
    <dbReference type="NCBI Taxonomy" id="706185"/>
    <lineage>
        <taxon>Bacteria</taxon>
        <taxon>Pseudomonadati</taxon>
        <taxon>Bacteroidota</taxon>
        <taxon>Flavobacteriia</taxon>
        <taxon>Flavobacteriales</taxon>
        <taxon>Flavobacteriaceae</taxon>
        <taxon>Flavobacterium</taxon>
    </lineage>
</organism>
<comment type="caution">
    <text evidence="2">The sequence shown here is derived from an EMBL/GenBank/DDBJ whole genome shotgun (WGS) entry which is preliminary data.</text>
</comment>
<keyword evidence="1" id="KW-0732">Signal</keyword>
<feature type="signal peptide" evidence="1">
    <location>
        <begin position="1"/>
        <end position="20"/>
    </location>
</feature>
<name>A0ABP7U4X9_9FLAO</name>
<protein>
    <submittedName>
        <fullName evidence="2">DUF6370 family protein</fullName>
    </submittedName>
</protein>
<dbReference type="Proteomes" id="UP001500968">
    <property type="component" value="Unassembled WGS sequence"/>
</dbReference>
<proteinExistence type="predicted"/>
<gene>
    <name evidence="2" type="ORF">GCM10022386_22090</name>
</gene>
<sequence length="116" mass="12714">MMKKLLLVAFLTLGINAMNAQEKKPQVVEASCGQCQFGMKGKAGCDLAVRIDGKTYFVDGTDINKHGDAHADDGFCSAIRKAEVVGEIKNDRFVASSFKLLPLKKEDHNNHDGHQH</sequence>
<feature type="chain" id="PRO_5045707268" evidence="1">
    <location>
        <begin position="21"/>
        <end position="116"/>
    </location>
</feature>
<evidence type="ECO:0000313" key="3">
    <source>
        <dbReference type="Proteomes" id="UP001500968"/>
    </source>
</evidence>
<evidence type="ECO:0000313" key="2">
    <source>
        <dbReference type="EMBL" id="GAA4036151.1"/>
    </source>
</evidence>
<dbReference type="InterPro" id="IPR045950">
    <property type="entry name" value="DUF6370"/>
</dbReference>
<dbReference type="EMBL" id="BAABCR010000015">
    <property type="protein sequence ID" value="GAA4036151.1"/>
    <property type="molecule type" value="Genomic_DNA"/>
</dbReference>
<evidence type="ECO:0000256" key="1">
    <source>
        <dbReference type="SAM" id="SignalP"/>
    </source>
</evidence>
<accession>A0ABP7U4X9</accession>
<keyword evidence="3" id="KW-1185">Reference proteome</keyword>
<dbReference type="Pfam" id="PF19897">
    <property type="entry name" value="DUF6370"/>
    <property type="match status" value="1"/>
</dbReference>